<gene>
    <name evidence="1" type="ORF">H2198_009401</name>
</gene>
<sequence length="188" mass="20762">MGQEYMPNSTDIVQPIVAAISGNNTIQYIGLGLSVMLVCFEVLKIVLQHRRHQNQIRLSTAQNEPYHGDRTPSIQNPETKLVPSRLLLAEHNRIVNMLADAEDQWSQPDRRAGPDFCNSNDTLASKEFGQDVAKSSWSEAESGQFARSNASDTTQVRSSKEFGATKCPQCLEKSSRATSFSGTTSETL</sequence>
<reference evidence="1" key="1">
    <citation type="submission" date="2022-10" db="EMBL/GenBank/DDBJ databases">
        <title>Culturing micro-colonial fungi from biological soil crusts in the Mojave desert and describing Neophaeococcomyces mojavensis, and introducing the new genera and species Taxawa tesnikishii.</title>
        <authorList>
            <person name="Kurbessoian T."/>
            <person name="Stajich J.E."/>
        </authorList>
    </citation>
    <scope>NUCLEOTIDE SEQUENCE</scope>
    <source>
        <strain evidence="1">JES_112</strain>
    </source>
</reference>
<name>A0ACC2ZUV5_9EURO</name>
<proteinExistence type="predicted"/>
<dbReference type="Proteomes" id="UP001172386">
    <property type="component" value="Unassembled WGS sequence"/>
</dbReference>
<dbReference type="EMBL" id="JAPDRQ010000265">
    <property type="protein sequence ID" value="KAJ9651307.1"/>
    <property type="molecule type" value="Genomic_DNA"/>
</dbReference>
<accession>A0ACC2ZUV5</accession>
<keyword evidence="2" id="KW-1185">Reference proteome</keyword>
<evidence type="ECO:0000313" key="2">
    <source>
        <dbReference type="Proteomes" id="UP001172386"/>
    </source>
</evidence>
<evidence type="ECO:0000313" key="1">
    <source>
        <dbReference type="EMBL" id="KAJ9651307.1"/>
    </source>
</evidence>
<protein>
    <submittedName>
        <fullName evidence="1">Uncharacterized protein</fullName>
    </submittedName>
</protein>
<comment type="caution">
    <text evidence="1">The sequence shown here is derived from an EMBL/GenBank/DDBJ whole genome shotgun (WGS) entry which is preliminary data.</text>
</comment>
<organism evidence="1 2">
    <name type="scientific">Neophaeococcomyces mojaviensis</name>
    <dbReference type="NCBI Taxonomy" id="3383035"/>
    <lineage>
        <taxon>Eukaryota</taxon>
        <taxon>Fungi</taxon>
        <taxon>Dikarya</taxon>
        <taxon>Ascomycota</taxon>
        <taxon>Pezizomycotina</taxon>
        <taxon>Eurotiomycetes</taxon>
        <taxon>Chaetothyriomycetidae</taxon>
        <taxon>Chaetothyriales</taxon>
        <taxon>Chaetothyriales incertae sedis</taxon>
        <taxon>Neophaeococcomyces</taxon>
    </lineage>
</organism>